<keyword evidence="6 8" id="KW-1133">Transmembrane helix</keyword>
<protein>
    <submittedName>
        <fullName evidence="10">Dolichyl-phosphate-mannose-protein mannosyltransferase</fullName>
    </submittedName>
</protein>
<dbReference type="InterPro" id="IPR050297">
    <property type="entry name" value="LipidA_mod_glycosyltrf_83"/>
</dbReference>
<feature type="transmembrane region" description="Helical" evidence="8">
    <location>
        <begin position="129"/>
        <end position="150"/>
    </location>
</feature>
<dbReference type="AlphaFoldDB" id="A0A4R7KQ07"/>
<keyword evidence="5 8" id="KW-0812">Transmembrane</keyword>
<organism evidence="10 11">
    <name type="scientific">Fonticella tunisiensis</name>
    <dbReference type="NCBI Taxonomy" id="1096341"/>
    <lineage>
        <taxon>Bacteria</taxon>
        <taxon>Bacillati</taxon>
        <taxon>Bacillota</taxon>
        <taxon>Clostridia</taxon>
        <taxon>Eubacteriales</taxon>
        <taxon>Clostridiaceae</taxon>
        <taxon>Fonticella</taxon>
    </lineage>
</organism>
<dbReference type="GO" id="GO:0010041">
    <property type="term" value="P:response to iron(III) ion"/>
    <property type="evidence" value="ECO:0007669"/>
    <property type="project" value="TreeGrafter"/>
</dbReference>
<evidence type="ECO:0000256" key="2">
    <source>
        <dbReference type="ARBA" id="ARBA00022475"/>
    </source>
</evidence>
<keyword evidence="11" id="KW-1185">Reference proteome</keyword>
<evidence type="ECO:0000313" key="11">
    <source>
        <dbReference type="Proteomes" id="UP000295325"/>
    </source>
</evidence>
<evidence type="ECO:0000259" key="9">
    <source>
        <dbReference type="Pfam" id="PF13231"/>
    </source>
</evidence>
<reference evidence="10 11" key="1">
    <citation type="submission" date="2019-03" db="EMBL/GenBank/DDBJ databases">
        <title>Genomic Encyclopedia of Type Strains, Phase IV (KMG-IV): sequencing the most valuable type-strain genomes for metagenomic binning, comparative biology and taxonomic classification.</title>
        <authorList>
            <person name="Goeker M."/>
        </authorList>
    </citation>
    <scope>NUCLEOTIDE SEQUENCE [LARGE SCALE GENOMIC DNA]</scope>
    <source>
        <strain evidence="10 11">DSM 24455</strain>
    </source>
</reference>
<dbReference type="GO" id="GO:0016763">
    <property type="term" value="F:pentosyltransferase activity"/>
    <property type="evidence" value="ECO:0007669"/>
    <property type="project" value="TreeGrafter"/>
</dbReference>
<keyword evidence="4 10" id="KW-0808">Transferase</keyword>
<dbReference type="GO" id="GO:0009103">
    <property type="term" value="P:lipopolysaccharide biosynthetic process"/>
    <property type="evidence" value="ECO:0007669"/>
    <property type="project" value="UniProtKB-ARBA"/>
</dbReference>
<comment type="caution">
    <text evidence="10">The sequence shown here is derived from an EMBL/GenBank/DDBJ whole genome shotgun (WGS) entry which is preliminary data.</text>
</comment>
<feature type="transmembrane region" description="Helical" evidence="8">
    <location>
        <begin position="48"/>
        <end position="68"/>
    </location>
</feature>
<keyword evidence="2" id="KW-1003">Cell membrane</keyword>
<name>A0A4R7KQ07_9CLOT</name>
<dbReference type="GO" id="GO:0005886">
    <property type="term" value="C:plasma membrane"/>
    <property type="evidence" value="ECO:0007669"/>
    <property type="project" value="UniProtKB-SubCell"/>
</dbReference>
<feature type="transmembrane region" description="Helical" evidence="8">
    <location>
        <begin position="314"/>
        <end position="333"/>
    </location>
</feature>
<dbReference type="Pfam" id="PF13231">
    <property type="entry name" value="PMT_2"/>
    <property type="match status" value="1"/>
</dbReference>
<gene>
    <name evidence="10" type="ORF">EDD71_10810</name>
</gene>
<feature type="transmembrane region" description="Helical" evidence="8">
    <location>
        <begin position="156"/>
        <end position="174"/>
    </location>
</feature>
<evidence type="ECO:0000256" key="8">
    <source>
        <dbReference type="SAM" id="Phobius"/>
    </source>
</evidence>
<feature type="transmembrane region" description="Helical" evidence="8">
    <location>
        <begin position="368"/>
        <end position="387"/>
    </location>
</feature>
<evidence type="ECO:0000256" key="3">
    <source>
        <dbReference type="ARBA" id="ARBA00022676"/>
    </source>
</evidence>
<evidence type="ECO:0000313" key="10">
    <source>
        <dbReference type="EMBL" id="TDT61115.1"/>
    </source>
</evidence>
<proteinExistence type="predicted"/>
<feature type="transmembrane region" description="Helical" evidence="8">
    <location>
        <begin position="207"/>
        <end position="239"/>
    </location>
</feature>
<dbReference type="InterPro" id="IPR038731">
    <property type="entry name" value="RgtA/B/C-like"/>
</dbReference>
<dbReference type="OrthoDB" id="9792789at2"/>
<dbReference type="PANTHER" id="PTHR33908">
    <property type="entry name" value="MANNOSYLTRANSFERASE YKCB-RELATED"/>
    <property type="match status" value="1"/>
</dbReference>
<feature type="domain" description="Glycosyltransferase RgtA/B/C/D-like" evidence="9">
    <location>
        <begin position="109"/>
        <end position="265"/>
    </location>
</feature>
<accession>A0A4R7KQ07</accession>
<feature type="transmembrane region" description="Helical" evidence="8">
    <location>
        <begin position="251"/>
        <end position="268"/>
    </location>
</feature>
<keyword evidence="3 10" id="KW-0328">Glycosyltransferase</keyword>
<evidence type="ECO:0000256" key="7">
    <source>
        <dbReference type="ARBA" id="ARBA00023136"/>
    </source>
</evidence>
<dbReference type="EMBL" id="SOAZ01000008">
    <property type="protein sequence ID" value="TDT61115.1"/>
    <property type="molecule type" value="Genomic_DNA"/>
</dbReference>
<keyword evidence="7 8" id="KW-0472">Membrane</keyword>
<evidence type="ECO:0000256" key="6">
    <source>
        <dbReference type="ARBA" id="ARBA00022989"/>
    </source>
</evidence>
<dbReference type="PANTHER" id="PTHR33908:SF3">
    <property type="entry name" value="UNDECAPRENYL PHOSPHATE-ALPHA-4-AMINO-4-DEOXY-L-ARABINOSE ARABINOSYL TRANSFERASE"/>
    <property type="match status" value="1"/>
</dbReference>
<evidence type="ECO:0000256" key="4">
    <source>
        <dbReference type="ARBA" id="ARBA00022679"/>
    </source>
</evidence>
<sequence>MHEKEIDLDYLCILENSKILLKPAGGNRGMDRLRKDFYNRLLDIIERLYYFFLIGILLLAIYNLFFCLKETPIYSWDEARHGISAYEMIKRRDFIVNTYGYRNDYWNLKPPLSFWAIALGYKIAGFNPLGLRIFSAVAAFFTILISVLFVKYRHGRLASLITAIVLITSPKYIVIHSARTGDADSLFVLFFSMSMISMILSEKNIKWLYLAGFSFSMAFLTKSWHALNIVIIGLIHLVYSRTLFRLKVKEWTLLICSAFAPIISWASIRYTRDGFTFLKLMITYDLLTRSATTIEGHIGDHWYYFDTLKSFYSIWLWVLGIGVVGYMILYSKLIYKDRFNASRKNYVLLMILWSSIPLITFTKAGTKIGWYILPIYPAIAISIGGLCGEVMRGARRSTLLQIVLLLFIIKGAIIYQTEIYKHIIIFKNDKNRVTFEYFEPGRDIRGSRMYMDYGPYAKINVGPLSEFKNWQQSDMLSAELYWDIVPEDGKMDAFLRDGSREALIMVPKIQYFKDIIMDEGLKIVGESSSVYILSK</sequence>
<dbReference type="Proteomes" id="UP000295325">
    <property type="component" value="Unassembled WGS sequence"/>
</dbReference>
<comment type="subcellular location">
    <subcellularLocation>
        <location evidence="1">Cell membrane</location>
        <topology evidence="1">Multi-pass membrane protein</topology>
    </subcellularLocation>
</comment>
<feature type="transmembrane region" description="Helical" evidence="8">
    <location>
        <begin position="399"/>
        <end position="417"/>
    </location>
</feature>
<evidence type="ECO:0000256" key="5">
    <source>
        <dbReference type="ARBA" id="ARBA00022692"/>
    </source>
</evidence>
<feature type="transmembrane region" description="Helical" evidence="8">
    <location>
        <begin position="345"/>
        <end position="362"/>
    </location>
</feature>
<evidence type="ECO:0000256" key="1">
    <source>
        <dbReference type="ARBA" id="ARBA00004651"/>
    </source>
</evidence>